<dbReference type="PROSITE" id="PS51462">
    <property type="entry name" value="NUDIX"/>
    <property type="match status" value="1"/>
</dbReference>
<dbReference type="AlphaFoldDB" id="A0A953LA76"/>
<evidence type="ECO:0000313" key="3">
    <source>
        <dbReference type="Proteomes" id="UP000753961"/>
    </source>
</evidence>
<dbReference type="InterPro" id="IPR015797">
    <property type="entry name" value="NUDIX_hydrolase-like_dom_sf"/>
</dbReference>
<evidence type="ECO:0000259" key="1">
    <source>
        <dbReference type="PROSITE" id="PS51462"/>
    </source>
</evidence>
<feature type="domain" description="Nudix hydrolase" evidence="1">
    <location>
        <begin position="4"/>
        <end position="133"/>
    </location>
</feature>
<accession>A0A953LA76</accession>
<comment type="caution">
    <text evidence="2">The sequence shown here is derived from an EMBL/GenBank/DDBJ whole genome shotgun (WGS) entry which is preliminary data.</text>
</comment>
<dbReference type="EMBL" id="JAHVHU010000008">
    <property type="protein sequence ID" value="MBY5958408.1"/>
    <property type="molecule type" value="Genomic_DNA"/>
</dbReference>
<dbReference type="SUPFAM" id="SSF55811">
    <property type="entry name" value="Nudix"/>
    <property type="match status" value="1"/>
</dbReference>
<dbReference type="Proteomes" id="UP000753961">
    <property type="component" value="Unassembled WGS sequence"/>
</dbReference>
<dbReference type="Pfam" id="PF00293">
    <property type="entry name" value="NUDIX"/>
    <property type="match status" value="1"/>
</dbReference>
<keyword evidence="3" id="KW-1185">Reference proteome</keyword>
<name>A0A953LA76_9BACT</name>
<dbReference type="PANTHER" id="PTHR43736">
    <property type="entry name" value="ADP-RIBOSE PYROPHOSPHATASE"/>
    <property type="match status" value="1"/>
</dbReference>
<dbReference type="Gene3D" id="3.90.79.10">
    <property type="entry name" value="Nucleoside Triphosphate Pyrophosphohydrolase"/>
    <property type="match status" value="1"/>
</dbReference>
<gene>
    <name evidence="2" type="ORF">KUV50_09715</name>
</gene>
<protein>
    <submittedName>
        <fullName evidence="2">NUDIX domain-containing protein</fullName>
    </submittedName>
</protein>
<sequence length="137" mass="15694">MIERFNLRVYGILVRKGKLLLSEEQYLGKTLVKFPGGGVEYGEGVQEALVREWNEEAGCPIKINSIFHATDKFIQSAFDPKDQLVSLYYIISSDEDVNDSLAEHKFFWVDLNHKNATTLTFPQDSEVFRLVCDTYGH</sequence>
<dbReference type="PANTHER" id="PTHR43736:SF1">
    <property type="entry name" value="DIHYDRONEOPTERIN TRIPHOSPHATE DIPHOSPHATASE"/>
    <property type="match status" value="1"/>
</dbReference>
<organism evidence="2 3">
    <name type="scientific">Membranihabitans marinus</name>
    <dbReference type="NCBI Taxonomy" id="1227546"/>
    <lineage>
        <taxon>Bacteria</taxon>
        <taxon>Pseudomonadati</taxon>
        <taxon>Bacteroidota</taxon>
        <taxon>Saprospiria</taxon>
        <taxon>Saprospirales</taxon>
        <taxon>Saprospiraceae</taxon>
        <taxon>Membranihabitans</taxon>
    </lineage>
</organism>
<proteinExistence type="predicted"/>
<dbReference type="RefSeq" id="WP_222579943.1">
    <property type="nucleotide sequence ID" value="NZ_JAHVHU010000008.1"/>
</dbReference>
<dbReference type="InterPro" id="IPR000086">
    <property type="entry name" value="NUDIX_hydrolase_dom"/>
</dbReference>
<evidence type="ECO:0000313" key="2">
    <source>
        <dbReference type="EMBL" id="MBY5958408.1"/>
    </source>
</evidence>
<reference evidence="2" key="1">
    <citation type="submission" date="2021-06" db="EMBL/GenBank/DDBJ databases">
        <title>44 bacteria genomes isolated from Dapeng, Shenzhen.</title>
        <authorList>
            <person name="Zheng W."/>
            <person name="Yu S."/>
            <person name="Huang Y."/>
        </authorList>
    </citation>
    <scope>NUCLEOTIDE SEQUENCE</scope>
    <source>
        <strain evidence="2">DP5N28-2</strain>
    </source>
</reference>